<evidence type="ECO:0000313" key="1">
    <source>
        <dbReference type="EMBL" id="KAK8937790.1"/>
    </source>
</evidence>
<keyword evidence="2" id="KW-1185">Reference proteome</keyword>
<evidence type="ECO:0000313" key="2">
    <source>
        <dbReference type="Proteomes" id="UP001412067"/>
    </source>
</evidence>
<protein>
    <submittedName>
        <fullName evidence="1">Uncharacterized protein</fullName>
    </submittedName>
</protein>
<dbReference type="Proteomes" id="UP001412067">
    <property type="component" value="Unassembled WGS sequence"/>
</dbReference>
<proteinExistence type="predicted"/>
<sequence>MLPPTASPILSDPVPSGHIFWMVPPLLVEAPTFATCYLELFWREVKMQDGSTSLATFELEGKLDLEEGNFGFENEKHFRLCLGNRWTSIQVANRASLVANVGPPLRWTMKPHQKSCPFALEEEHYRSLTHCFGYLHLPPKKTKEDATSKTSVDSETLISYNFMGLRNTDYAADPHVIANQFKRGLDGFDDVDVELKL</sequence>
<gene>
    <name evidence="1" type="ORF">KSP40_PGU018916</name>
</gene>
<comment type="caution">
    <text evidence="1">The sequence shown here is derived from an EMBL/GenBank/DDBJ whole genome shotgun (WGS) entry which is preliminary data.</text>
</comment>
<dbReference type="EMBL" id="JBBWWR010000021">
    <property type="protein sequence ID" value="KAK8937790.1"/>
    <property type="molecule type" value="Genomic_DNA"/>
</dbReference>
<reference evidence="1 2" key="1">
    <citation type="journal article" date="2022" name="Nat. Plants">
        <title>Genomes of leafy and leafless Platanthera orchids illuminate the evolution of mycoheterotrophy.</title>
        <authorList>
            <person name="Li M.H."/>
            <person name="Liu K.W."/>
            <person name="Li Z."/>
            <person name="Lu H.C."/>
            <person name="Ye Q.L."/>
            <person name="Zhang D."/>
            <person name="Wang J.Y."/>
            <person name="Li Y.F."/>
            <person name="Zhong Z.M."/>
            <person name="Liu X."/>
            <person name="Yu X."/>
            <person name="Liu D.K."/>
            <person name="Tu X.D."/>
            <person name="Liu B."/>
            <person name="Hao Y."/>
            <person name="Liao X.Y."/>
            <person name="Jiang Y.T."/>
            <person name="Sun W.H."/>
            <person name="Chen J."/>
            <person name="Chen Y.Q."/>
            <person name="Ai Y."/>
            <person name="Zhai J.W."/>
            <person name="Wu S.S."/>
            <person name="Zhou Z."/>
            <person name="Hsiao Y.Y."/>
            <person name="Wu W.L."/>
            <person name="Chen Y.Y."/>
            <person name="Lin Y.F."/>
            <person name="Hsu J.L."/>
            <person name="Li C.Y."/>
            <person name="Wang Z.W."/>
            <person name="Zhao X."/>
            <person name="Zhong W.Y."/>
            <person name="Ma X.K."/>
            <person name="Ma L."/>
            <person name="Huang J."/>
            <person name="Chen G.Z."/>
            <person name="Huang M.Z."/>
            <person name="Huang L."/>
            <person name="Peng D.H."/>
            <person name="Luo Y.B."/>
            <person name="Zou S.Q."/>
            <person name="Chen S.P."/>
            <person name="Lan S."/>
            <person name="Tsai W.C."/>
            <person name="Van de Peer Y."/>
            <person name="Liu Z.J."/>
        </authorList>
    </citation>
    <scope>NUCLEOTIDE SEQUENCE [LARGE SCALE GENOMIC DNA]</scope>
    <source>
        <strain evidence="1">Lor288</strain>
    </source>
</reference>
<organism evidence="1 2">
    <name type="scientific">Platanthera guangdongensis</name>
    <dbReference type="NCBI Taxonomy" id="2320717"/>
    <lineage>
        <taxon>Eukaryota</taxon>
        <taxon>Viridiplantae</taxon>
        <taxon>Streptophyta</taxon>
        <taxon>Embryophyta</taxon>
        <taxon>Tracheophyta</taxon>
        <taxon>Spermatophyta</taxon>
        <taxon>Magnoliopsida</taxon>
        <taxon>Liliopsida</taxon>
        <taxon>Asparagales</taxon>
        <taxon>Orchidaceae</taxon>
        <taxon>Orchidoideae</taxon>
        <taxon>Orchideae</taxon>
        <taxon>Orchidinae</taxon>
        <taxon>Platanthera</taxon>
    </lineage>
</organism>
<accession>A0ABR2LCH6</accession>
<name>A0ABR2LCH6_9ASPA</name>